<dbReference type="InterPro" id="IPR000242">
    <property type="entry name" value="PTP_cat"/>
</dbReference>
<dbReference type="AlphaFoldDB" id="A0A0G4HWP2"/>
<feature type="region of interest" description="Disordered" evidence="1">
    <location>
        <begin position="16"/>
        <end position="39"/>
    </location>
</feature>
<evidence type="ECO:0008006" key="5">
    <source>
        <dbReference type="Google" id="ProtNLM"/>
    </source>
</evidence>
<feature type="domain" description="Tyrosine specific protein phosphatases" evidence="3">
    <location>
        <begin position="294"/>
        <end position="372"/>
    </location>
</feature>
<evidence type="ECO:0000256" key="1">
    <source>
        <dbReference type="SAM" id="MobiDB-lite"/>
    </source>
</evidence>
<accession>A0A0G4HWP2</accession>
<dbReference type="InterPro" id="IPR029021">
    <property type="entry name" value="Prot-tyrosine_phosphatase-like"/>
</dbReference>
<dbReference type="SUPFAM" id="SSF52799">
    <property type="entry name" value="(Phosphotyrosine protein) phosphatases II"/>
    <property type="match status" value="1"/>
</dbReference>
<evidence type="ECO:0000259" key="2">
    <source>
        <dbReference type="PROSITE" id="PS50055"/>
    </source>
</evidence>
<protein>
    <recommendedName>
        <fullName evidence="5">Protein-tyrosine-phosphatase</fullName>
    </recommendedName>
</protein>
<dbReference type="EMBL" id="CDMZ01004170">
    <property type="protein sequence ID" value="CEM48859.1"/>
    <property type="molecule type" value="Genomic_DNA"/>
</dbReference>
<dbReference type="CDD" id="cd00047">
    <property type="entry name" value="PTPc"/>
    <property type="match status" value="1"/>
</dbReference>
<reference evidence="4" key="1">
    <citation type="submission" date="2014-11" db="EMBL/GenBank/DDBJ databases">
        <authorList>
            <person name="Otto D Thomas"/>
            <person name="Naeem Raeece"/>
        </authorList>
    </citation>
    <scope>NUCLEOTIDE SEQUENCE</scope>
</reference>
<evidence type="ECO:0000313" key="4">
    <source>
        <dbReference type="EMBL" id="CEM48859.1"/>
    </source>
</evidence>
<dbReference type="PANTHER" id="PTHR19134">
    <property type="entry name" value="RECEPTOR-TYPE TYROSINE-PROTEIN PHOSPHATASE"/>
    <property type="match status" value="1"/>
</dbReference>
<dbReference type="PROSITE" id="PS50056">
    <property type="entry name" value="TYR_PHOSPHATASE_2"/>
    <property type="match status" value="1"/>
</dbReference>
<dbReference type="PRINTS" id="PR00700">
    <property type="entry name" value="PRTYPHPHTASE"/>
</dbReference>
<evidence type="ECO:0000259" key="3">
    <source>
        <dbReference type="PROSITE" id="PS50056"/>
    </source>
</evidence>
<dbReference type="Gene3D" id="3.90.190.10">
    <property type="entry name" value="Protein tyrosine phosphatase superfamily"/>
    <property type="match status" value="1"/>
</dbReference>
<dbReference type="InterPro" id="IPR050348">
    <property type="entry name" value="Protein-Tyr_Phosphatase"/>
</dbReference>
<dbReference type="InterPro" id="IPR003595">
    <property type="entry name" value="Tyr_Pase_cat"/>
</dbReference>
<dbReference type="PROSITE" id="PS50055">
    <property type="entry name" value="TYR_PHOSPHATASE_PTP"/>
    <property type="match status" value="1"/>
</dbReference>
<dbReference type="VEuPathDB" id="CryptoDB:Cvel_32702"/>
<name>A0A0G4HWP2_9ALVE</name>
<dbReference type="InterPro" id="IPR016130">
    <property type="entry name" value="Tyr_Pase_AS"/>
</dbReference>
<dbReference type="PROSITE" id="PS00383">
    <property type="entry name" value="TYR_PHOSPHATASE_1"/>
    <property type="match status" value="1"/>
</dbReference>
<sequence length="404" mass="44141">MASVAGNGPAAGAALLKEKLEVPEGAQQGGRAKKGGEPRAYAEYRDIEDTIDRLIGPGHEAMLDRELVNKASMNEHKNRYSNIFPMDSHLVGLSGGQYINASLLPLPDSAASFQSNFPASGFVLKPSESIAASRTNTTDGFHNYVIASGPMHPSFHGPDTTGDFWRMCWEQRPCAVVCLAKVQAGFSGCSAYFPFHSLSLPGTHSGGDALTPVHLSQEREGAEADSEALCVCEYDGDLRVSLLTEEALSSGIILRHLKITRRLHTQQQGESDPLFLDHFHFVSWPNYGIPNCEVELAGLLDLTFRTCEQTQWRRPLVVHCSGGVGRSGTFVAAHASASRVWRLCAKVPAAPVEKLLDEVRIPQDVLLMRQMRHPWMVEGWAQYSLVYQAVAAAIGGRHLPQQQQ</sequence>
<dbReference type="Pfam" id="PF00102">
    <property type="entry name" value="Y_phosphatase"/>
    <property type="match status" value="2"/>
</dbReference>
<dbReference type="PANTHER" id="PTHR19134:SF449">
    <property type="entry name" value="TYROSINE-PROTEIN PHOSPHATASE 1"/>
    <property type="match status" value="1"/>
</dbReference>
<gene>
    <name evidence="4" type="ORF">Cvel_32702</name>
</gene>
<feature type="domain" description="Tyrosine-protein phosphatase" evidence="2">
    <location>
        <begin position="74"/>
        <end position="393"/>
    </location>
</feature>
<proteinExistence type="predicted"/>
<dbReference type="SMART" id="SM00194">
    <property type="entry name" value="PTPc"/>
    <property type="match status" value="1"/>
</dbReference>
<dbReference type="InterPro" id="IPR000387">
    <property type="entry name" value="Tyr_Pase_dom"/>
</dbReference>
<dbReference type="SMART" id="SM00404">
    <property type="entry name" value="PTPc_motif"/>
    <property type="match status" value="1"/>
</dbReference>
<organism evidence="4">
    <name type="scientific">Chromera velia CCMP2878</name>
    <dbReference type="NCBI Taxonomy" id="1169474"/>
    <lineage>
        <taxon>Eukaryota</taxon>
        <taxon>Sar</taxon>
        <taxon>Alveolata</taxon>
        <taxon>Colpodellida</taxon>
        <taxon>Chromeraceae</taxon>
        <taxon>Chromera</taxon>
    </lineage>
</organism>
<dbReference type="GO" id="GO:0004725">
    <property type="term" value="F:protein tyrosine phosphatase activity"/>
    <property type="evidence" value="ECO:0007669"/>
    <property type="project" value="InterPro"/>
</dbReference>